<evidence type="ECO:0000256" key="1">
    <source>
        <dbReference type="ARBA" id="ARBA00022801"/>
    </source>
</evidence>
<dbReference type="GO" id="GO:0016787">
    <property type="term" value="F:hydrolase activity"/>
    <property type="evidence" value="ECO:0007669"/>
    <property type="project" value="UniProtKB-KW"/>
</dbReference>
<dbReference type="PANTHER" id="PTHR48081">
    <property type="entry name" value="AB HYDROLASE SUPERFAMILY PROTEIN C4A8.06C"/>
    <property type="match status" value="1"/>
</dbReference>
<keyword evidence="1 4" id="KW-0378">Hydrolase</keyword>
<feature type="region of interest" description="Disordered" evidence="2">
    <location>
        <begin position="40"/>
        <end position="69"/>
    </location>
</feature>
<gene>
    <name evidence="4" type="ORF">DU000_03755</name>
</gene>
<accession>A0A368L868</accession>
<dbReference type="InterPro" id="IPR050300">
    <property type="entry name" value="GDXG_lipolytic_enzyme"/>
</dbReference>
<dbReference type="Proteomes" id="UP000252357">
    <property type="component" value="Unassembled WGS sequence"/>
</dbReference>
<proteinExistence type="predicted"/>
<dbReference type="SUPFAM" id="SSF53474">
    <property type="entry name" value="alpha/beta-Hydrolases"/>
    <property type="match status" value="1"/>
</dbReference>
<evidence type="ECO:0000256" key="2">
    <source>
        <dbReference type="SAM" id="MobiDB-lite"/>
    </source>
</evidence>
<evidence type="ECO:0000313" key="4">
    <source>
        <dbReference type="EMBL" id="RCS59826.1"/>
    </source>
</evidence>
<protein>
    <submittedName>
        <fullName evidence="4">Alpha/beta hydrolase</fullName>
    </submittedName>
</protein>
<sequence length="359" mass="38410">MEANMQSARKIGCAFTLLLILCSTVQAGPLRDRFMERMQNRQDTSANSSEANDEAGSELSDMGGGNAQSCADWSKKVKRLGRLLGDKAAGPPPDQANIAYGPSALEKLDVFYAKTNTQNSAQSAPMIVMVHGGGWCVGDKSMSGVVANKVARWTPKGFVFVSVNYPMVAEGANALAQADYIAKAVAYIQSHAAQWGGDGKKVILMGHSAGAHLISLVNADARIRDANRMQPVLGAISLDAGAIDVVKQMPNVYSFLKVRYQEAFGNTEAEWIAASPYHQLRAGAAPWLGVCSTQRKDKPCDQAQAYAEKSTAMGIAAQTLPQAKGHGGLNKDLGLENDYTRQVERFMAGLNAEVARLLQ</sequence>
<dbReference type="Pfam" id="PF20434">
    <property type="entry name" value="BD-FAE"/>
    <property type="match status" value="1"/>
</dbReference>
<dbReference type="PANTHER" id="PTHR48081:SF33">
    <property type="entry name" value="KYNURENINE FORMAMIDASE"/>
    <property type="match status" value="1"/>
</dbReference>
<dbReference type="InterPro" id="IPR029058">
    <property type="entry name" value="AB_hydrolase_fold"/>
</dbReference>
<evidence type="ECO:0000313" key="5">
    <source>
        <dbReference type="Proteomes" id="UP000252357"/>
    </source>
</evidence>
<evidence type="ECO:0000259" key="3">
    <source>
        <dbReference type="Pfam" id="PF20434"/>
    </source>
</evidence>
<name>A0A368L868_9BURK</name>
<keyword evidence="5" id="KW-1185">Reference proteome</keyword>
<dbReference type="InterPro" id="IPR049492">
    <property type="entry name" value="BD-FAE-like_dom"/>
</dbReference>
<dbReference type="AlphaFoldDB" id="A0A368L868"/>
<feature type="domain" description="BD-FAE-like" evidence="3">
    <location>
        <begin position="118"/>
        <end position="222"/>
    </location>
</feature>
<comment type="caution">
    <text evidence="4">The sequence shown here is derived from an EMBL/GenBank/DDBJ whole genome shotgun (WGS) entry which is preliminary data.</text>
</comment>
<feature type="compositionally biased region" description="Polar residues" evidence="2">
    <location>
        <begin position="41"/>
        <end position="50"/>
    </location>
</feature>
<dbReference type="EMBL" id="QPGB01000001">
    <property type="protein sequence ID" value="RCS59826.1"/>
    <property type="molecule type" value="Genomic_DNA"/>
</dbReference>
<dbReference type="Gene3D" id="3.40.50.1820">
    <property type="entry name" value="alpha/beta hydrolase"/>
    <property type="match status" value="1"/>
</dbReference>
<organism evidence="4 5">
    <name type="scientific">Parvibium lacunae</name>
    <dbReference type="NCBI Taxonomy" id="1888893"/>
    <lineage>
        <taxon>Bacteria</taxon>
        <taxon>Pseudomonadati</taxon>
        <taxon>Pseudomonadota</taxon>
        <taxon>Betaproteobacteria</taxon>
        <taxon>Burkholderiales</taxon>
        <taxon>Alcaligenaceae</taxon>
        <taxon>Parvibium</taxon>
    </lineage>
</organism>
<reference evidence="4 5" key="1">
    <citation type="journal article" date="2018" name="Int. J. Syst. Evol. Microbiol.">
        <title>Parvibium lacunae gen. nov., sp. nov., a new member of the family Alcaligenaceae isolated from a freshwater pond.</title>
        <authorList>
            <person name="Chen W.M."/>
            <person name="Xie P.B."/>
            <person name="Hsu M.Y."/>
            <person name="Sheu S.Y."/>
        </authorList>
    </citation>
    <scope>NUCLEOTIDE SEQUENCE [LARGE SCALE GENOMIC DNA]</scope>
    <source>
        <strain evidence="4 5">KMB9</strain>
    </source>
</reference>